<comment type="similarity">
    <text evidence="1 6">Belongs to the methyltransferase superfamily. PrmA family.</text>
</comment>
<feature type="binding site" evidence="6">
    <location>
        <position position="220"/>
    </location>
    <ligand>
        <name>S-adenosyl-L-methionine</name>
        <dbReference type="ChEBI" id="CHEBI:59789"/>
    </ligand>
</feature>
<dbReference type="EMBL" id="MFNF01000016">
    <property type="protein sequence ID" value="OGH03435.1"/>
    <property type="molecule type" value="Genomic_DNA"/>
</dbReference>
<evidence type="ECO:0000256" key="1">
    <source>
        <dbReference type="ARBA" id="ARBA00009741"/>
    </source>
</evidence>
<dbReference type="HAMAP" id="MF_00735">
    <property type="entry name" value="Methyltr_PrmA"/>
    <property type="match status" value="1"/>
</dbReference>
<gene>
    <name evidence="6" type="primary">prmA</name>
    <name evidence="7" type="ORF">A2557_01630</name>
</gene>
<dbReference type="EC" id="2.1.1.-" evidence="6"/>
<dbReference type="PANTHER" id="PTHR43648">
    <property type="entry name" value="ELECTRON TRANSFER FLAVOPROTEIN BETA SUBUNIT LYSINE METHYLTRANSFERASE"/>
    <property type="match status" value="1"/>
</dbReference>
<comment type="subcellular location">
    <subcellularLocation>
        <location evidence="6">Cytoplasm</location>
    </subcellularLocation>
</comment>
<dbReference type="GO" id="GO:0008276">
    <property type="term" value="F:protein methyltransferase activity"/>
    <property type="evidence" value="ECO:0007669"/>
    <property type="project" value="UniProtKB-UniRule"/>
</dbReference>
<dbReference type="InterPro" id="IPR004498">
    <property type="entry name" value="Ribosomal_PrmA_MeTrfase"/>
</dbReference>
<evidence type="ECO:0000313" key="7">
    <source>
        <dbReference type="EMBL" id="OGH03435.1"/>
    </source>
</evidence>
<keyword evidence="2 6" id="KW-0963">Cytoplasm</keyword>
<dbReference type="CDD" id="cd02440">
    <property type="entry name" value="AdoMet_MTases"/>
    <property type="match status" value="1"/>
</dbReference>
<dbReference type="SUPFAM" id="SSF53335">
    <property type="entry name" value="S-adenosyl-L-methionine-dependent methyltransferases"/>
    <property type="match status" value="1"/>
</dbReference>
<dbReference type="InterPro" id="IPR029063">
    <property type="entry name" value="SAM-dependent_MTases_sf"/>
</dbReference>
<comment type="caution">
    <text evidence="7">The sequence shown here is derived from an EMBL/GenBank/DDBJ whole genome shotgun (WGS) entry which is preliminary data.</text>
</comment>
<dbReference type="InterPro" id="IPR050078">
    <property type="entry name" value="Ribosomal_L11_MeTrfase_PrmA"/>
</dbReference>
<dbReference type="Proteomes" id="UP000177583">
    <property type="component" value="Unassembled WGS sequence"/>
</dbReference>
<dbReference type="PANTHER" id="PTHR43648:SF1">
    <property type="entry name" value="ELECTRON TRANSFER FLAVOPROTEIN BETA SUBUNIT LYSINE METHYLTRANSFERASE"/>
    <property type="match status" value="1"/>
</dbReference>
<evidence type="ECO:0000313" key="8">
    <source>
        <dbReference type="Proteomes" id="UP000177583"/>
    </source>
</evidence>
<feature type="binding site" evidence="6">
    <location>
        <position position="177"/>
    </location>
    <ligand>
        <name>S-adenosyl-L-methionine</name>
        <dbReference type="ChEBI" id="CHEBI:59789"/>
    </ligand>
</feature>
<accession>A0A1F6GZ56</accession>
<dbReference type="AlphaFoldDB" id="A0A1F6GZ56"/>
<dbReference type="GO" id="GO:0005737">
    <property type="term" value="C:cytoplasm"/>
    <property type="evidence" value="ECO:0007669"/>
    <property type="project" value="UniProtKB-SubCell"/>
</dbReference>
<protein>
    <recommendedName>
        <fullName evidence="6">Ribosomal protein L11 methyltransferase</fullName>
        <shortName evidence="6">L11 Mtase</shortName>
        <ecNumber evidence="6">2.1.1.-</ecNumber>
    </recommendedName>
</protein>
<keyword evidence="5 6" id="KW-0949">S-adenosyl-L-methionine</keyword>
<dbReference type="Gene3D" id="3.40.50.150">
    <property type="entry name" value="Vaccinia Virus protein VP39"/>
    <property type="match status" value="1"/>
</dbReference>
<feature type="binding site" evidence="6">
    <location>
        <position position="155"/>
    </location>
    <ligand>
        <name>S-adenosyl-L-methionine</name>
        <dbReference type="ChEBI" id="CHEBI:59789"/>
    </ligand>
</feature>
<evidence type="ECO:0000256" key="6">
    <source>
        <dbReference type="HAMAP-Rule" id="MF_00735"/>
    </source>
</evidence>
<keyword evidence="3 6" id="KW-0489">Methyltransferase</keyword>
<evidence type="ECO:0000256" key="2">
    <source>
        <dbReference type="ARBA" id="ARBA00022490"/>
    </source>
</evidence>
<evidence type="ECO:0000256" key="5">
    <source>
        <dbReference type="ARBA" id="ARBA00022691"/>
    </source>
</evidence>
<evidence type="ECO:0000256" key="4">
    <source>
        <dbReference type="ARBA" id="ARBA00022679"/>
    </source>
</evidence>
<comment type="catalytic activity">
    <reaction evidence="6">
        <text>L-lysyl-[protein] + 3 S-adenosyl-L-methionine = N(6),N(6),N(6)-trimethyl-L-lysyl-[protein] + 3 S-adenosyl-L-homocysteine + 3 H(+)</text>
        <dbReference type="Rhea" id="RHEA:54192"/>
        <dbReference type="Rhea" id="RHEA-COMP:9752"/>
        <dbReference type="Rhea" id="RHEA-COMP:13826"/>
        <dbReference type="ChEBI" id="CHEBI:15378"/>
        <dbReference type="ChEBI" id="CHEBI:29969"/>
        <dbReference type="ChEBI" id="CHEBI:57856"/>
        <dbReference type="ChEBI" id="CHEBI:59789"/>
        <dbReference type="ChEBI" id="CHEBI:61961"/>
    </reaction>
</comment>
<reference evidence="7 8" key="1">
    <citation type="journal article" date="2016" name="Nat. Commun.">
        <title>Thousands of microbial genomes shed light on interconnected biogeochemical processes in an aquifer system.</title>
        <authorList>
            <person name="Anantharaman K."/>
            <person name="Brown C.T."/>
            <person name="Hug L.A."/>
            <person name="Sharon I."/>
            <person name="Castelle C.J."/>
            <person name="Probst A.J."/>
            <person name="Thomas B.C."/>
            <person name="Singh A."/>
            <person name="Wilkins M.J."/>
            <person name="Karaoz U."/>
            <person name="Brodie E.L."/>
            <person name="Williams K.H."/>
            <person name="Hubbard S.S."/>
            <person name="Banfield J.F."/>
        </authorList>
    </citation>
    <scope>NUCLEOTIDE SEQUENCE [LARGE SCALE GENOMIC DNA]</scope>
</reference>
<feature type="binding site" evidence="6">
    <location>
        <position position="133"/>
    </location>
    <ligand>
        <name>S-adenosyl-L-methionine</name>
        <dbReference type="ChEBI" id="CHEBI:59789"/>
    </ligand>
</feature>
<dbReference type="Pfam" id="PF06325">
    <property type="entry name" value="PrmA"/>
    <property type="match status" value="1"/>
</dbReference>
<organism evidence="7 8">
    <name type="scientific">Candidatus Lambdaproteobacteria bacterium RIFOXYD2_FULL_56_26</name>
    <dbReference type="NCBI Taxonomy" id="1817773"/>
    <lineage>
        <taxon>Bacteria</taxon>
        <taxon>Pseudomonadati</taxon>
        <taxon>Pseudomonadota</taxon>
        <taxon>Candidatus Lambdaproteobacteria</taxon>
    </lineage>
</organism>
<keyword evidence="4 6" id="KW-0808">Transferase</keyword>
<comment type="function">
    <text evidence="6">Methylates ribosomal protein L11.</text>
</comment>
<sequence length="281" mass="31272">MLDSYREVRVLVSKSEAEMAGWLFGEEGALGLEEVGEVGDRLELKIYFPDQEDLVVRALERAQRSLGDRLTVGEQAHRPAENWQAYWKVHFKPLPIGKRFLVRPPWETNPEPGRLEIVINPAQGFGTGYHETTRLTLLGLESIAEQVNQPFIDVGTGSGILAIGALKLGAPHGVGLDIEAEAIAELPMNLELSGLDPRRLVGVLARPDQWDHPAPLVLANITGDVILHFAADLKRLCTGHLILSGIMVPYLDPLKRAFCDWDLTFEAQEGEWYGLVYRRPL</sequence>
<name>A0A1F6GZ56_9PROT</name>
<proteinExistence type="inferred from homology"/>
<evidence type="ECO:0000256" key="3">
    <source>
        <dbReference type="ARBA" id="ARBA00022603"/>
    </source>
</evidence>
<dbReference type="GO" id="GO:0032259">
    <property type="term" value="P:methylation"/>
    <property type="evidence" value="ECO:0007669"/>
    <property type="project" value="UniProtKB-KW"/>
</dbReference>